<dbReference type="EMBL" id="LN614827">
    <property type="protein sequence ID" value="CEG57426.1"/>
    <property type="molecule type" value="Genomic_DNA"/>
</dbReference>
<protein>
    <submittedName>
        <fullName evidence="1">Uncharacterized protein</fullName>
    </submittedName>
</protein>
<dbReference type="AlphaFoldDB" id="A0A098G630"/>
<gene>
    <name evidence="1" type="ORF">LFA_2040</name>
</gene>
<name>A0A098G630_9GAMM</name>
<accession>A0A098G630</accession>
<dbReference type="KEGG" id="lfa:LFA_2040"/>
<evidence type="ECO:0000313" key="2">
    <source>
        <dbReference type="Proteomes" id="UP000032430"/>
    </source>
</evidence>
<reference evidence="2" key="1">
    <citation type="submission" date="2014-09" db="EMBL/GenBank/DDBJ databases">
        <authorList>
            <person name="Gomez-Valero L."/>
        </authorList>
    </citation>
    <scope>NUCLEOTIDE SEQUENCE [LARGE SCALE GENOMIC DNA]</scope>
    <source>
        <strain evidence="2">ATCC700992</strain>
    </source>
</reference>
<sequence length="167" mass="18193">MTFSTRKLLGTTTKALYAAIDEREVRTISSFFFKPYKSPSNALFRTTSIITDAPVLGTFSAVLAVMTVYELFKAVGNLLIGHFKESLGNLQEFKDGLLATIGLAALAIFSPIINTIDLVGGSVNSVRNCCASTPEGREELEGGLSSYYSREENEIDPYSYSPVPARM</sequence>
<dbReference type="RefSeq" id="WP_045095931.1">
    <property type="nucleotide sequence ID" value="NZ_LN614827.1"/>
</dbReference>
<dbReference type="HOGENOM" id="CLU_1592521_0_0_6"/>
<keyword evidence="2" id="KW-1185">Reference proteome</keyword>
<proteinExistence type="predicted"/>
<organism evidence="1 2">
    <name type="scientific">Legionella fallonii LLAP-10</name>
    <dbReference type="NCBI Taxonomy" id="1212491"/>
    <lineage>
        <taxon>Bacteria</taxon>
        <taxon>Pseudomonadati</taxon>
        <taxon>Pseudomonadota</taxon>
        <taxon>Gammaproteobacteria</taxon>
        <taxon>Legionellales</taxon>
        <taxon>Legionellaceae</taxon>
        <taxon>Legionella</taxon>
    </lineage>
</organism>
<dbReference type="Proteomes" id="UP000032430">
    <property type="component" value="Chromosome I"/>
</dbReference>
<dbReference type="STRING" id="1212491.LFA_2040"/>
<evidence type="ECO:0000313" key="1">
    <source>
        <dbReference type="EMBL" id="CEG57426.1"/>
    </source>
</evidence>